<accession>A0A1Q2L507</accession>
<evidence type="ECO:0000313" key="2">
    <source>
        <dbReference type="Proteomes" id="UP000188184"/>
    </source>
</evidence>
<dbReference type="AlphaFoldDB" id="A0A1Q2L507"/>
<keyword evidence="2" id="KW-1185">Reference proteome</keyword>
<evidence type="ECO:0000313" key="1">
    <source>
        <dbReference type="EMBL" id="AQQ55506.1"/>
    </source>
</evidence>
<dbReference type="KEGG" id="pmar:B0X71_19420"/>
<proteinExistence type="predicted"/>
<organism evidence="1 2">
    <name type="scientific">Planococcus lenghuensis</name>
    <dbReference type="NCBI Taxonomy" id="2213202"/>
    <lineage>
        <taxon>Bacteria</taxon>
        <taxon>Bacillati</taxon>
        <taxon>Bacillota</taxon>
        <taxon>Bacilli</taxon>
        <taxon>Bacillales</taxon>
        <taxon>Caryophanaceae</taxon>
        <taxon>Planococcus</taxon>
    </lineage>
</organism>
<dbReference type="Gene3D" id="1.10.10.10">
    <property type="entry name" value="Winged helix-like DNA-binding domain superfamily/Winged helix DNA-binding domain"/>
    <property type="match status" value="1"/>
</dbReference>
<geneLocation type="plasmid" evidence="1 2">
    <name>unnamed1</name>
</geneLocation>
<dbReference type="Proteomes" id="UP000188184">
    <property type="component" value="Plasmid unnamed1"/>
</dbReference>
<dbReference type="EMBL" id="CP019641">
    <property type="protein sequence ID" value="AQQ55506.1"/>
    <property type="molecule type" value="Genomic_DNA"/>
</dbReference>
<name>A0A1Q2L507_9BACL</name>
<dbReference type="InterPro" id="IPR036388">
    <property type="entry name" value="WH-like_DNA-bd_sf"/>
</dbReference>
<reference evidence="1 2" key="1">
    <citation type="submission" date="2017-02" db="EMBL/GenBank/DDBJ databases">
        <title>The complete genomic sequence of a novel cold adapted crude oil-degrading bacterium Planococcus qaidamina Y42.</title>
        <authorList>
            <person name="Yang R."/>
        </authorList>
    </citation>
    <scope>NUCLEOTIDE SEQUENCE [LARGE SCALE GENOMIC DNA]</scope>
    <source>
        <strain evidence="1 2">Y42</strain>
        <plasmid evidence="1 2">unnamed1</plasmid>
    </source>
</reference>
<gene>
    <name evidence="1" type="ORF">B0X71_19420</name>
</gene>
<sequence>MSSPYPKEFIDMLNRNLSDESRLLLYTLSLYEKPLNKEMLWKLANEYYLEQTGKEKELLSSRYVLDIHTARCEGAGLIELSTHGRTRLYMMTSLGKEVLEHARTISKKNS</sequence>
<keyword evidence="1" id="KW-0614">Plasmid</keyword>
<protein>
    <submittedName>
        <fullName evidence="1">Uncharacterized protein</fullName>
    </submittedName>
</protein>